<proteinExistence type="predicted"/>
<keyword evidence="2" id="KW-1185">Reference proteome</keyword>
<dbReference type="OrthoDB" id="2353288at2"/>
<evidence type="ECO:0000313" key="1">
    <source>
        <dbReference type="EMBL" id="TSJ66174.1"/>
    </source>
</evidence>
<protein>
    <submittedName>
        <fullName evidence="1">DUF1811 family protein</fullName>
    </submittedName>
</protein>
<name>A0A556PP57_9BACI</name>
<evidence type="ECO:0000313" key="2">
    <source>
        <dbReference type="Proteomes" id="UP000316425"/>
    </source>
</evidence>
<dbReference type="Pfam" id="PF08838">
    <property type="entry name" value="DUF1811"/>
    <property type="match status" value="1"/>
</dbReference>
<dbReference type="InterPro" id="IPR014938">
    <property type="entry name" value="YfhH-like"/>
</dbReference>
<comment type="caution">
    <text evidence="1">The sequence shown here is derived from an EMBL/GenBank/DDBJ whole genome shotgun (WGS) entry which is preliminary data.</text>
</comment>
<sequence>MERRYSEYTIPELRSEIGRLKAKAQNAEQLGMVNEFEVYQRKMVMAEAYMMDPKDYSKGDVYELEGAVGETFTISYLKGVFAWGTRRSVDGDIIDEEEALPISLLKNKIELY</sequence>
<dbReference type="Proteomes" id="UP000316425">
    <property type="component" value="Unassembled WGS sequence"/>
</dbReference>
<dbReference type="Gene3D" id="2.30.30.340">
    <property type="entry name" value="Hypothetical protein YfhH like domains"/>
    <property type="match status" value="1"/>
</dbReference>
<dbReference type="InterPro" id="IPR036289">
    <property type="entry name" value="YfhH"/>
</dbReference>
<dbReference type="SUPFAM" id="SSF101697">
    <property type="entry name" value="Hypothetical protein YfhH"/>
    <property type="match status" value="1"/>
</dbReference>
<reference evidence="1 2" key="1">
    <citation type="submission" date="2019-07" db="EMBL/GenBank/DDBJ databases">
        <title>Allobacillus sp. nov. SKP isolated from shrimp paste of Euphausiacea.</title>
        <authorList>
            <person name="Kanchanasin P."/>
            <person name="Tanasupawat S."/>
            <person name="Shi W."/>
            <person name="Wu L."/>
            <person name="Ma J."/>
        </authorList>
    </citation>
    <scope>NUCLEOTIDE SEQUENCE [LARGE SCALE GENOMIC DNA]</scope>
    <source>
        <strain evidence="1 2">SKP4-8</strain>
    </source>
</reference>
<accession>A0A556PP57</accession>
<dbReference type="AlphaFoldDB" id="A0A556PP57"/>
<organism evidence="1 2">
    <name type="scientific">Allobacillus salarius</name>
    <dbReference type="NCBI Taxonomy" id="1955272"/>
    <lineage>
        <taxon>Bacteria</taxon>
        <taxon>Bacillati</taxon>
        <taxon>Bacillota</taxon>
        <taxon>Bacilli</taxon>
        <taxon>Bacillales</taxon>
        <taxon>Bacillaceae</taxon>
        <taxon>Allobacillus</taxon>
    </lineage>
</organism>
<dbReference type="Gene3D" id="1.10.287.880">
    <property type="entry name" value="Hypothetical protein YfhH domain"/>
    <property type="match status" value="1"/>
</dbReference>
<dbReference type="RefSeq" id="WP_144088173.1">
    <property type="nucleotide sequence ID" value="NZ_VMHE01000005.1"/>
</dbReference>
<dbReference type="EMBL" id="VMHE01000005">
    <property type="protein sequence ID" value="TSJ66174.1"/>
    <property type="molecule type" value="Genomic_DNA"/>
</dbReference>
<gene>
    <name evidence="1" type="ORF">FPQ13_04695</name>
</gene>